<gene>
    <name evidence="2" type="ORF">Glove_219g22</name>
</gene>
<reference evidence="2 3" key="1">
    <citation type="submission" date="2018-08" db="EMBL/GenBank/DDBJ databases">
        <title>Genome and evolution of the arbuscular mycorrhizal fungus Diversispora epigaea (formerly Glomus versiforme) and its bacterial endosymbionts.</title>
        <authorList>
            <person name="Sun X."/>
            <person name="Fei Z."/>
            <person name="Harrison M."/>
        </authorList>
    </citation>
    <scope>NUCLEOTIDE SEQUENCE [LARGE SCALE GENOMIC DNA]</scope>
    <source>
        <strain evidence="2 3">IT104</strain>
    </source>
</reference>
<protein>
    <recommendedName>
        <fullName evidence="1">T6SS Phospholipase effector Tle1-like catalytic domain-containing protein</fullName>
    </recommendedName>
</protein>
<dbReference type="PANTHER" id="PTHR33840">
    <property type="match status" value="1"/>
</dbReference>
<sequence>MTNKETVNIVVLCDGTLSGPTAETNVYKLHILLLYDKYCKEREREKDGTREISDFEWLENLKERNRKHRKNHEIVQGAFLHEDHYYEKGVGEKLKVIDSMTACHIDDKIKSVYRHIVRQYNDKENKNKRKEIWLFGFSRGAYTVRCVARMIRNCGIVRYDSKELINRAFDLYRNGNPNLHSNSQESVSFRSEFSHPDPTEIKFLGLWDTVGAHGFPSFTIVKGIEYKLYDNDISKCVKNVYQVLSIHEKSAFFDPIPVNNENEKCEECRKNEESGKNKKCTCIKFEEIWFPGDHLEVGGGIYSVDDGISNESLLWMIRKILCTGGLLSEERLKDERLLEKKLEEYLDQIKRIPKSHITSLRQHILPFAPVYDFKRATAHLPFLGKNRTIPLHRNDKGMLTFDMLYEKGYWKNTKFKNINDIKIHKYKEPDSLIEFYDAMESILIDELKGGRASDVKDANGKVTKSKYREQNIKKINEIYDEIEIDKKNSDYKIDKMYSDKEKIWKLFKEIGKNRIYNIESFDAKNISKFNIERLIHQYNVRVNKHFCQKCYSRT</sequence>
<dbReference type="PANTHER" id="PTHR33840:SF1">
    <property type="entry name" value="TLE1 PHOSPHOLIPASE DOMAIN-CONTAINING PROTEIN"/>
    <property type="match status" value="1"/>
</dbReference>
<dbReference type="Pfam" id="PF09994">
    <property type="entry name" value="T6SS_Tle1-like_cat"/>
    <property type="match status" value="1"/>
</dbReference>
<dbReference type="STRING" id="1348612.A0A397IP62"/>
<evidence type="ECO:0000313" key="2">
    <source>
        <dbReference type="EMBL" id="RHZ74773.1"/>
    </source>
</evidence>
<proteinExistence type="predicted"/>
<dbReference type="Proteomes" id="UP000266861">
    <property type="component" value="Unassembled WGS sequence"/>
</dbReference>
<evidence type="ECO:0000259" key="1">
    <source>
        <dbReference type="Pfam" id="PF09994"/>
    </source>
</evidence>
<feature type="domain" description="T6SS Phospholipase effector Tle1-like catalytic" evidence="1">
    <location>
        <begin position="8"/>
        <end position="318"/>
    </location>
</feature>
<name>A0A397IP62_9GLOM</name>
<dbReference type="AlphaFoldDB" id="A0A397IP62"/>
<organism evidence="2 3">
    <name type="scientific">Diversispora epigaea</name>
    <dbReference type="NCBI Taxonomy" id="1348612"/>
    <lineage>
        <taxon>Eukaryota</taxon>
        <taxon>Fungi</taxon>
        <taxon>Fungi incertae sedis</taxon>
        <taxon>Mucoromycota</taxon>
        <taxon>Glomeromycotina</taxon>
        <taxon>Glomeromycetes</taxon>
        <taxon>Diversisporales</taxon>
        <taxon>Diversisporaceae</taxon>
        <taxon>Diversispora</taxon>
    </lineage>
</organism>
<keyword evidence="3" id="KW-1185">Reference proteome</keyword>
<dbReference type="EMBL" id="PQFF01000204">
    <property type="protein sequence ID" value="RHZ74773.1"/>
    <property type="molecule type" value="Genomic_DNA"/>
</dbReference>
<dbReference type="OrthoDB" id="59699at2759"/>
<evidence type="ECO:0000313" key="3">
    <source>
        <dbReference type="Proteomes" id="UP000266861"/>
    </source>
</evidence>
<comment type="caution">
    <text evidence="2">The sequence shown here is derived from an EMBL/GenBank/DDBJ whole genome shotgun (WGS) entry which is preliminary data.</text>
</comment>
<dbReference type="InterPro" id="IPR018712">
    <property type="entry name" value="Tle1-like_cat"/>
</dbReference>
<accession>A0A397IP62</accession>